<keyword evidence="1" id="KW-0812">Transmembrane</keyword>
<comment type="caution">
    <text evidence="2">The sequence shown here is derived from an EMBL/GenBank/DDBJ whole genome shotgun (WGS) entry which is preliminary data.</text>
</comment>
<accession>A0A0F9LX83</accession>
<dbReference type="EMBL" id="LAZR01005460">
    <property type="protein sequence ID" value="KKM99754.1"/>
    <property type="molecule type" value="Genomic_DNA"/>
</dbReference>
<feature type="transmembrane region" description="Helical" evidence="1">
    <location>
        <begin position="53"/>
        <end position="73"/>
    </location>
</feature>
<dbReference type="AlphaFoldDB" id="A0A0F9LX83"/>
<keyword evidence="1" id="KW-0472">Membrane</keyword>
<sequence>MIVAMSLDGFREDAIGILSRAVGQRRADEFVTGLELHIQEQAKLGAMKGVKPLVIGAGVVAVLALVVGGVALFRGR</sequence>
<evidence type="ECO:0000313" key="2">
    <source>
        <dbReference type="EMBL" id="KKM99754.1"/>
    </source>
</evidence>
<protein>
    <submittedName>
        <fullName evidence="2">Uncharacterized protein</fullName>
    </submittedName>
</protein>
<proteinExistence type="predicted"/>
<evidence type="ECO:0000256" key="1">
    <source>
        <dbReference type="SAM" id="Phobius"/>
    </source>
</evidence>
<name>A0A0F9LX83_9ZZZZ</name>
<reference evidence="2" key="1">
    <citation type="journal article" date="2015" name="Nature">
        <title>Complex archaea that bridge the gap between prokaryotes and eukaryotes.</title>
        <authorList>
            <person name="Spang A."/>
            <person name="Saw J.H."/>
            <person name="Jorgensen S.L."/>
            <person name="Zaremba-Niedzwiedzka K."/>
            <person name="Martijn J."/>
            <person name="Lind A.E."/>
            <person name="van Eijk R."/>
            <person name="Schleper C."/>
            <person name="Guy L."/>
            <person name="Ettema T.J."/>
        </authorList>
    </citation>
    <scope>NUCLEOTIDE SEQUENCE</scope>
</reference>
<gene>
    <name evidence="2" type="ORF">LCGC14_1144640</name>
</gene>
<organism evidence="2">
    <name type="scientific">marine sediment metagenome</name>
    <dbReference type="NCBI Taxonomy" id="412755"/>
    <lineage>
        <taxon>unclassified sequences</taxon>
        <taxon>metagenomes</taxon>
        <taxon>ecological metagenomes</taxon>
    </lineage>
</organism>
<keyword evidence="1" id="KW-1133">Transmembrane helix</keyword>